<dbReference type="Proteomes" id="UP000278746">
    <property type="component" value="Unassembled WGS sequence"/>
</dbReference>
<evidence type="ECO:0000256" key="5">
    <source>
        <dbReference type="RuleBase" id="RU362075"/>
    </source>
</evidence>
<accession>A0A3M7TU31</accession>
<dbReference type="SUPFAM" id="SSF51905">
    <property type="entry name" value="FAD/NAD(P)-binding domain"/>
    <property type="match status" value="1"/>
</dbReference>
<dbReference type="Pfam" id="PF01593">
    <property type="entry name" value="Amino_oxidase"/>
    <property type="match status" value="1"/>
</dbReference>
<dbReference type="Gene3D" id="3.50.50.60">
    <property type="entry name" value="FAD/NAD(P)-binding domain"/>
    <property type="match status" value="2"/>
</dbReference>
<feature type="domain" description="Amine oxidase" evidence="6">
    <location>
        <begin position="10"/>
        <end position="473"/>
    </location>
</feature>
<comment type="caution">
    <text evidence="7">The sequence shown here is derived from an EMBL/GenBank/DDBJ whole genome shotgun (WGS) entry which is preliminary data.</text>
</comment>
<evidence type="ECO:0000256" key="2">
    <source>
        <dbReference type="ARBA" id="ARBA00022746"/>
    </source>
</evidence>
<evidence type="ECO:0000313" key="7">
    <source>
        <dbReference type="EMBL" id="RNA69037.1"/>
    </source>
</evidence>
<dbReference type="OrthoDB" id="9814556at2"/>
<keyword evidence="8" id="KW-1185">Reference proteome</keyword>
<dbReference type="InterPro" id="IPR036188">
    <property type="entry name" value="FAD/NAD-bd_sf"/>
</dbReference>
<name>A0A3M7TU31_9BACI</name>
<protein>
    <submittedName>
        <fullName evidence="7">Phytoene desaturase</fullName>
    </submittedName>
</protein>
<dbReference type="PRINTS" id="PR00419">
    <property type="entry name" value="ADXRDTASE"/>
</dbReference>
<dbReference type="RefSeq" id="WP_122896559.1">
    <property type="nucleotide sequence ID" value="NZ_RHIB01000001.1"/>
</dbReference>
<keyword evidence="3 5" id="KW-0560">Oxidoreductase</keyword>
<dbReference type="GO" id="GO:0016491">
    <property type="term" value="F:oxidoreductase activity"/>
    <property type="evidence" value="ECO:0007669"/>
    <property type="project" value="UniProtKB-KW"/>
</dbReference>
<dbReference type="InterPro" id="IPR014105">
    <property type="entry name" value="Carotenoid/retinoid_OxRdtase"/>
</dbReference>
<comment type="pathway">
    <text evidence="1 5">Carotenoid biosynthesis.</text>
</comment>
<dbReference type="EMBL" id="RHIB01000001">
    <property type="protein sequence ID" value="RNA69037.1"/>
    <property type="molecule type" value="Genomic_DNA"/>
</dbReference>
<keyword evidence="2 5" id="KW-0125">Carotenoid biosynthesis</keyword>
<proteinExistence type="inferred from homology"/>
<evidence type="ECO:0000313" key="8">
    <source>
        <dbReference type="Proteomes" id="UP000278746"/>
    </source>
</evidence>
<dbReference type="PANTHER" id="PTHR43734:SF1">
    <property type="entry name" value="PHYTOENE DESATURASE"/>
    <property type="match status" value="1"/>
</dbReference>
<dbReference type="PANTHER" id="PTHR43734">
    <property type="entry name" value="PHYTOENE DESATURASE"/>
    <property type="match status" value="1"/>
</dbReference>
<reference evidence="7 8" key="1">
    <citation type="submission" date="2018-10" db="EMBL/GenBank/DDBJ databases">
        <title>Bacillus Keqinensis sp. nov., a moderately halophilic bacterium isolated from a saline-alkaline lake.</title>
        <authorList>
            <person name="Wang H."/>
        </authorList>
    </citation>
    <scope>NUCLEOTIDE SEQUENCE [LARGE SCALE GENOMIC DNA]</scope>
    <source>
        <strain evidence="7 8">KQ-3</strain>
    </source>
</reference>
<evidence type="ECO:0000256" key="4">
    <source>
        <dbReference type="ARBA" id="ARBA00038322"/>
    </source>
</evidence>
<sequence length="484" mass="54383">MKTAIIGGGIGGLVTALYLSKDGHDVTIYEKEHQAGGRLAFVERDGFKVDKGPTIVLLPDMIRTILAETGVNPEIVQMERIDPLYPIHFSDGTTFTKWSDTTEQLKEIRSVFPGEEEGFLQYMKDMKERFEKGKPAFMDRDFRDRKSFFSRTNMKTLIKLKAYQSVKVQSKQYFSNKKMQEAFSLQTLYIGGSPEETPAIYSLVPFSEHYHGIWYVKGGYASLVNVITKELIKRGVKVETNALVSEIETTQKQASAVKVNGKREAFDSFIINGDFPVARTLVKEKKRRSFAPSSGCLLLYFGLKGELRTDHVHQFFMGKELDQNMKEIFERRTLPEDPSFYVFSPSKIDPTLAPDGHSSAYVLVPVPSGDHITQKDYEDYADKITGLIESRMDPELKEKVVWKEIRTPNDAMQEGLFDGGSFGLAPSLFQSGVFRPQLQPFSYENVYAVGASIHPGGGVPIVMQGAKLLAEAIREKESRASTLA</sequence>
<evidence type="ECO:0000256" key="1">
    <source>
        <dbReference type="ARBA" id="ARBA00004829"/>
    </source>
</evidence>
<organism evidence="7 8">
    <name type="scientific">Alteribacter keqinensis</name>
    <dbReference type="NCBI Taxonomy" id="2483800"/>
    <lineage>
        <taxon>Bacteria</taxon>
        <taxon>Bacillati</taxon>
        <taxon>Bacillota</taxon>
        <taxon>Bacilli</taxon>
        <taxon>Bacillales</taxon>
        <taxon>Bacillaceae</taxon>
        <taxon>Alteribacter</taxon>
    </lineage>
</organism>
<dbReference type="InterPro" id="IPR002937">
    <property type="entry name" value="Amino_oxidase"/>
</dbReference>
<evidence type="ECO:0000256" key="3">
    <source>
        <dbReference type="ARBA" id="ARBA00023002"/>
    </source>
</evidence>
<dbReference type="GO" id="GO:0016117">
    <property type="term" value="P:carotenoid biosynthetic process"/>
    <property type="evidence" value="ECO:0007669"/>
    <property type="project" value="UniProtKB-KW"/>
</dbReference>
<dbReference type="NCBIfam" id="TIGR02734">
    <property type="entry name" value="crtI_fam"/>
    <property type="match status" value="1"/>
</dbReference>
<gene>
    <name evidence="7" type="primary">crtI</name>
    <name evidence="7" type="ORF">EBO34_03525</name>
</gene>
<evidence type="ECO:0000259" key="6">
    <source>
        <dbReference type="Pfam" id="PF01593"/>
    </source>
</evidence>
<comment type="similarity">
    <text evidence="4">Belongs to the carotenoid/retinoid oxidoreductase family. CrtN subfamily.</text>
</comment>
<dbReference type="AlphaFoldDB" id="A0A3M7TU31"/>